<dbReference type="GO" id="GO:0043161">
    <property type="term" value="P:proteasome-mediated ubiquitin-dependent protein catabolic process"/>
    <property type="evidence" value="ECO:0000318"/>
    <property type="project" value="GO_Central"/>
</dbReference>
<gene>
    <name evidence="3" type="primary">LOC123126266</name>
</gene>
<dbReference type="PANTHER" id="PTHR22765:SF434">
    <property type="entry name" value="GB|AAD18119.1-RELATED"/>
    <property type="match status" value="1"/>
</dbReference>
<dbReference type="OrthoDB" id="624912at2759"/>
<keyword evidence="4" id="KW-1185">Reference proteome</keyword>
<dbReference type="STRING" id="4565.A0A3B6N307"/>
<reference evidence="3" key="1">
    <citation type="submission" date="2018-08" db="EMBL/GenBank/DDBJ databases">
        <authorList>
            <person name="Rossello M."/>
        </authorList>
    </citation>
    <scope>NUCLEOTIDE SEQUENCE [LARGE SCALE GENOMIC DNA]</scope>
    <source>
        <strain evidence="3">cv. Chinese Spring</strain>
    </source>
</reference>
<dbReference type="EnsemblPlants" id="TraesCS5D02G551700.1">
    <property type="protein sequence ID" value="TraesCS5D02G551700.1.cds1"/>
    <property type="gene ID" value="TraesCS5D02G551700"/>
</dbReference>
<dbReference type="SUPFAM" id="SSF57850">
    <property type="entry name" value="RING/U-box"/>
    <property type="match status" value="1"/>
</dbReference>
<dbReference type="Gramene" id="TraesJUL5D03G03257290.1">
    <property type="protein sequence ID" value="TraesJUL5D03G03257290.1.CDS1"/>
    <property type="gene ID" value="TraesJUL5D03G03257290"/>
</dbReference>
<dbReference type="Gramene" id="TraesROB_scaffold_135893_01G000100.1">
    <property type="protein sequence ID" value="TraesROB_scaffold_135893_01G000100.1"/>
    <property type="gene ID" value="TraesROB_scaffold_135893_01G000100"/>
</dbReference>
<dbReference type="Gramene" id="TraesLDM5D03G03237900.1">
    <property type="protein sequence ID" value="TraesLDM5D03G03237900.1.CDS1"/>
    <property type="gene ID" value="TraesLDM5D03G03237900"/>
</dbReference>
<dbReference type="AlphaFoldDB" id="A0A3B6N307"/>
<dbReference type="InterPro" id="IPR051826">
    <property type="entry name" value="E3_ubiquitin-ligase_domain"/>
</dbReference>
<dbReference type="Gramene" id="TraesCLE_scaffold_030623_01G000100.1">
    <property type="protein sequence ID" value="TraesCLE_scaffold_030623_01G000100.1"/>
    <property type="gene ID" value="TraesCLE_scaffold_030623_01G000100"/>
</dbReference>
<sequence length="256" mass="28455">MPSPLRNMPAVAPAATECRLSGKAGAKQGIIRGNDHKCFVRLHGDLIVSYRMRAVGGSKRPTLLHEEAPKKFDKLFELFDPDAFFQSYLACRDAIHQMLAQTPLVGEFDLAPDNWDDFLPHDLATFTVGAARRDADEHGRVDLRYSVDIDLTIWVKVFYSEPKALLLACNQRAAVTRCLFAATPTDCCVCMEDFVAPRDSDTTVRLPCSHAFHRACILPWLYKASTCPKCRHGLAKYLDAATDTPMGKFPGLPKPS</sequence>
<keyword evidence="1" id="KW-0479">Metal-binding</keyword>
<evidence type="ECO:0000313" key="4">
    <source>
        <dbReference type="Proteomes" id="UP000019116"/>
    </source>
</evidence>
<evidence type="ECO:0000256" key="1">
    <source>
        <dbReference type="PROSITE-ProRule" id="PRU00175"/>
    </source>
</evidence>
<evidence type="ECO:0000313" key="3">
    <source>
        <dbReference type="EnsemblPlants" id="TraesCS5D02G551700.1.cds1"/>
    </source>
</evidence>
<feature type="domain" description="RING-type" evidence="2">
    <location>
        <begin position="187"/>
        <end position="231"/>
    </location>
</feature>
<dbReference type="GO" id="GO:0012505">
    <property type="term" value="C:endomembrane system"/>
    <property type="evidence" value="ECO:0000318"/>
    <property type="project" value="GO_Central"/>
</dbReference>
<dbReference type="Gramene" id="TraesCAD_scaffold_039878_01G000500.1">
    <property type="protein sequence ID" value="TraesCAD_scaffold_039878_01G000500.1"/>
    <property type="gene ID" value="TraesCAD_scaffold_039878_01G000500"/>
</dbReference>
<dbReference type="InterPro" id="IPR001841">
    <property type="entry name" value="Znf_RING"/>
</dbReference>
<dbReference type="GO" id="GO:0008270">
    <property type="term" value="F:zinc ion binding"/>
    <property type="evidence" value="ECO:0007669"/>
    <property type="project" value="UniProtKB-KW"/>
</dbReference>
<keyword evidence="1" id="KW-0863">Zinc-finger</keyword>
<dbReference type="PANTHER" id="PTHR22765">
    <property type="entry name" value="RING FINGER AND PROTEASE ASSOCIATED DOMAIN-CONTAINING"/>
    <property type="match status" value="1"/>
</dbReference>
<proteinExistence type="predicted"/>
<keyword evidence="1" id="KW-0862">Zinc</keyword>
<dbReference type="Gramene" id="TraesWEE_scaffold_019137_01G000100.1">
    <property type="protein sequence ID" value="TraesWEE_scaffold_019137_01G000100.1"/>
    <property type="gene ID" value="TraesWEE_scaffold_019137_01G000100"/>
</dbReference>
<dbReference type="GeneID" id="123126266"/>
<reference evidence="3" key="2">
    <citation type="submission" date="2018-10" db="UniProtKB">
        <authorList>
            <consortium name="EnsemblPlants"/>
        </authorList>
    </citation>
    <scope>IDENTIFICATION</scope>
</reference>
<dbReference type="RefSeq" id="XP_044402564.1">
    <property type="nucleotide sequence ID" value="XM_044546629.1"/>
</dbReference>
<dbReference type="Pfam" id="PF13639">
    <property type="entry name" value="zf-RING_2"/>
    <property type="match status" value="1"/>
</dbReference>
<accession>A0A3B6N307</accession>
<dbReference type="GO" id="GO:0061630">
    <property type="term" value="F:ubiquitin protein ligase activity"/>
    <property type="evidence" value="ECO:0000318"/>
    <property type="project" value="GO_Central"/>
</dbReference>
<dbReference type="SMART" id="SM00184">
    <property type="entry name" value="RING"/>
    <property type="match status" value="1"/>
</dbReference>
<dbReference type="Gramene" id="TraesLAC5D03G03187370.1">
    <property type="protein sequence ID" value="TraesLAC5D03G03187370.1.CDS1"/>
    <property type="gene ID" value="TraesLAC5D03G03187370"/>
</dbReference>
<dbReference type="Gramene" id="TraesARI5D03G03188850.1">
    <property type="protein sequence ID" value="TraesARI5D03G03188850.1.CDS1"/>
    <property type="gene ID" value="TraesARI5D03G03188850"/>
</dbReference>
<dbReference type="Gramene" id="TraesCS5D03G1214000.1">
    <property type="protein sequence ID" value="TraesCS5D03G1214000.1.CDS1"/>
    <property type="gene ID" value="TraesCS5D03G1214000"/>
</dbReference>
<dbReference type="Gene3D" id="3.30.40.10">
    <property type="entry name" value="Zinc/RING finger domain, C3HC4 (zinc finger)"/>
    <property type="match status" value="1"/>
</dbReference>
<dbReference type="OMA" id="VCMENLA"/>
<organism evidence="3">
    <name type="scientific">Triticum aestivum</name>
    <name type="common">Wheat</name>
    <dbReference type="NCBI Taxonomy" id="4565"/>
    <lineage>
        <taxon>Eukaryota</taxon>
        <taxon>Viridiplantae</taxon>
        <taxon>Streptophyta</taxon>
        <taxon>Embryophyta</taxon>
        <taxon>Tracheophyta</taxon>
        <taxon>Spermatophyta</taxon>
        <taxon>Magnoliopsida</taxon>
        <taxon>Liliopsida</taxon>
        <taxon>Poales</taxon>
        <taxon>Poaceae</taxon>
        <taxon>BOP clade</taxon>
        <taxon>Pooideae</taxon>
        <taxon>Triticodae</taxon>
        <taxon>Triticeae</taxon>
        <taxon>Triticinae</taxon>
        <taxon>Triticum</taxon>
    </lineage>
</organism>
<dbReference type="PROSITE" id="PS50089">
    <property type="entry name" value="ZF_RING_2"/>
    <property type="match status" value="1"/>
</dbReference>
<dbReference type="Gramene" id="TraesCS5D02G551700.1">
    <property type="protein sequence ID" value="TraesCS5D02G551700.1.cds1"/>
    <property type="gene ID" value="TraesCS5D02G551700"/>
</dbReference>
<dbReference type="Gramene" id="TraesNOR5D03G03262940.1">
    <property type="protein sequence ID" value="TraesNOR5D03G03262940.1.CDS1"/>
    <property type="gene ID" value="TraesNOR5D03G03262940"/>
</dbReference>
<protein>
    <recommendedName>
        <fullName evidence="2">RING-type domain-containing protein</fullName>
    </recommendedName>
</protein>
<name>A0A3B6N307_WHEAT</name>
<dbReference type="Gramene" id="TraesJAG5D03G03228890.1">
    <property type="protein sequence ID" value="TraesJAG5D03G03228890.1.CDS1"/>
    <property type="gene ID" value="TraesJAG5D03G03228890"/>
</dbReference>
<dbReference type="Proteomes" id="UP000019116">
    <property type="component" value="Chromosome 5D"/>
</dbReference>
<evidence type="ECO:0000259" key="2">
    <source>
        <dbReference type="PROSITE" id="PS50089"/>
    </source>
</evidence>
<dbReference type="Gramene" id="TraesSYM5D03G03172590.1">
    <property type="protein sequence ID" value="TraesSYM5D03G03172590.1.CDS1"/>
    <property type="gene ID" value="TraesSYM5D03G03172590"/>
</dbReference>
<dbReference type="InterPro" id="IPR013083">
    <property type="entry name" value="Znf_RING/FYVE/PHD"/>
</dbReference>